<protein>
    <submittedName>
        <fullName evidence="8">4Fe-4S dicluster domain-containing protein</fullName>
    </submittedName>
</protein>
<evidence type="ECO:0000256" key="5">
    <source>
        <dbReference type="ARBA" id="ARBA00023014"/>
    </source>
</evidence>
<dbReference type="InterPro" id="IPR017896">
    <property type="entry name" value="4Fe4S_Fe-S-bd"/>
</dbReference>
<dbReference type="GO" id="GO:0051539">
    <property type="term" value="F:4 iron, 4 sulfur cluster binding"/>
    <property type="evidence" value="ECO:0007669"/>
    <property type="project" value="UniProtKB-KW"/>
</dbReference>
<feature type="transmembrane region" description="Helical" evidence="6">
    <location>
        <begin position="106"/>
        <end position="130"/>
    </location>
</feature>
<dbReference type="InterPro" id="IPR036197">
    <property type="entry name" value="NarG-like_sf"/>
</dbReference>
<feature type="transmembrane region" description="Helical" evidence="6">
    <location>
        <begin position="278"/>
        <end position="298"/>
    </location>
</feature>
<keyword evidence="9" id="KW-1185">Reference proteome</keyword>
<dbReference type="SUPFAM" id="SSF46548">
    <property type="entry name" value="alpha-helical ferredoxin"/>
    <property type="match status" value="1"/>
</dbReference>
<accession>A0A434ATL6</accession>
<evidence type="ECO:0000256" key="6">
    <source>
        <dbReference type="SAM" id="Phobius"/>
    </source>
</evidence>
<keyword evidence="6" id="KW-0812">Transmembrane</keyword>
<evidence type="ECO:0000313" key="9">
    <source>
        <dbReference type="Proteomes" id="UP000282985"/>
    </source>
</evidence>
<sequence length="351" mass="40671">MARINPKFTKELQSYGAFDTNACYNCGNCTAVCSLSDEDNSFPRKMVRYSVLGLESEIESSLEPWLCYYCGDCSATCPREAEPGELMMSLRRYLTSKYDWTGLSGMLYKSLTTSIIAFVLLAIGVIWFAAEQNFMPEHLLHYGHYFEMLAIGGVFLVILLPNLFRMWNMVIRKPKVKVPISAYFKSFSELIVHMFTQKRTLGCDDSQTRWFEHLILVIGYLSLLFTTVFLDWFATDSSFVLILGYVESVIIFSVTFIFMIGRVNKKTQQSKNSHPSDWFFVIWLFLMGLSAFVVRLFIDLDILETNIWMYLIHLTVLVQWALIIVPFGKWTHFLYRSFAMYFEKLKSLSAS</sequence>
<dbReference type="EMBL" id="RJJX01000017">
    <property type="protein sequence ID" value="RUT77670.1"/>
    <property type="molecule type" value="Genomic_DNA"/>
</dbReference>
<keyword evidence="2" id="KW-0479">Metal-binding</keyword>
<feature type="domain" description="4Fe-4S ferredoxin-type" evidence="7">
    <location>
        <begin position="22"/>
        <end position="81"/>
    </location>
</feature>
<evidence type="ECO:0000259" key="7">
    <source>
        <dbReference type="Pfam" id="PF13187"/>
    </source>
</evidence>
<evidence type="ECO:0000256" key="2">
    <source>
        <dbReference type="ARBA" id="ARBA00022723"/>
    </source>
</evidence>
<evidence type="ECO:0000256" key="4">
    <source>
        <dbReference type="ARBA" id="ARBA00023004"/>
    </source>
</evidence>
<evidence type="ECO:0000256" key="3">
    <source>
        <dbReference type="ARBA" id="ARBA00023002"/>
    </source>
</evidence>
<dbReference type="PANTHER" id="PTHR43255:SF1">
    <property type="entry name" value="IRON-SULFUR-BINDING OXIDOREDUCTASE FADF-RELATED"/>
    <property type="match status" value="1"/>
</dbReference>
<dbReference type="Proteomes" id="UP000282985">
    <property type="component" value="Unassembled WGS sequence"/>
</dbReference>
<keyword evidence="3" id="KW-0560">Oxidoreductase</keyword>
<dbReference type="GO" id="GO:0005886">
    <property type="term" value="C:plasma membrane"/>
    <property type="evidence" value="ECO:0007669"/>
    <property type="project" value="TreeGrafter"/>
</dbReference>
<keyword evidence="4" id="KW-0408">Iron</keyword>
<reference evidence="8 9" key="1">
    <citation type="submission" date="2018-11" db="EMBL/GenBank/DDBJ databases">
        <title>Parancylomarina longa gen. nov., sp. nov., isolated from sediments of southern Okinawa.</title>
        <authorList>
            <person name="Fu T."/>
        </authorList>
    </citation>
    <scope>NUCLEOTIDE SEQUENCE [LARGE SCALE GENOMIC DNA]</scope>
    <source>
        <strain evidence="8 9">T3-2 S1-C</strain>
    </source>
</reference>
<dbReference type="InterPro" id="IPR051460">
    <property type="entry name" value="HdrC_iron-sulfur_subunit"/>
</dbReference>
<dbReference type="GO" id="GO:0046872">
    <property type="term" value="F:metal ion binding"/>
    <property type="evidence" value="ECO:0007669"/>
    <property type="project" value="UniProtKB-KW"/>
</dbReference>
<dbReference type="InterPro" id="IPR017900">
    <property type="entry name" value="4Fe4S_Fe_S_CS"/>
</dbReference>
<gene>
    <name evidence="8" type="ORF">DLK05_12135</name>
</gene>
<comment type="caution">
    <text evidence="8">The sequence shown here is derived from an EMBL/GenBank/DDBJ whole genome shotgun (WGS) entry which is preliminary data.</text>
</comment>
<dbReference type="RefSeq" id="WP_127344236.1">
    <property type="nucleotide sequence ID" value="NZ_RJJX01000017.1"/>
</dbReference>
<evidence type="ECO:0000256" key="1">
    <source>
        <dbReference type="ARBA" id="ARBA00022485"/>
    </source>
</evidence>
<name>A0A434ATL6_9BACT</name>
<evidence type="ECO:0000313" key="8">
    <source>
        <dbReference type="EMBL" id="RUT77670.1"/>
    </source>
</evidence>
<keyword evidence="6" id="KW-0472">Membrane</keyword>
<keyword evidence="5" id="KW-0411">Iron-sulfur</keyword>
<dbReference type="GO" id="GO:0016491">
    <property type="term" value="F:oxidoreductase activity"/>
    <property type="evidence" value="ECO:0007669"/>
    <property type="project" value="UniProtKB-KW"/>
</dbReference>
<organism evidence="8 9">
    <name type="scientific">Ancylomarina longa</name>
    <dbReference type="NCBI Taxonomy" id="2487017"/>
    <lineage>
        <taxon>Bacteria</taxon>
        <taxon>Pseudomonadati</taxon>
        <taxon>Bacteroidota</taxon>
        <taxon>Bacteroidia</taxon>
        <taxon>Marinilabiliales</taxon>
        <taxon>Marinifilaceae</taxon>
        <taxon>Ancylomarina</taxon>
    </lineage>
</organism>
<dbReference type="AlphaFoldDB" id="A0A434ATL6"/>
<feature type="transmembrane region" description="Helical" evidence="6">
    <location>
        <begin position="310"/>
        <end position="328"/>
    </location>
</feature>
<feature type="transmembrane region" description="Helical" evidence="6">
    <location>
        <begin position="214"/>
        <end position="233"/>
    </location>
</feature>
<proteinExistence type="predicted"/>
<keyword evidence="6" id="KW-1133">Transmembrane helix</keyword>
<dbReference type="InterPro" id="IPR009051">
    <property type="entry name" value="Helical_ferredxn"/>
</dbReference>
<keyword evidence="1" id="KW-0004">4Fe-4S</keyword>
<dbReference type="OrthoDB" id="9769677at2"/>
<dbReference type="Pfam" id="PF13187">
    <property type="entry name" value="Fer4_9"/>
    <property type="match status" value="1"/>
</dbReference>
<dbReference type="PANTHER" id="PTHR43255">
    <property type="entry name" value="IRON-SULFUR-BINDING OXIDOREDUCTASE FADF-RELATED-RELATED"/>
    <property type="match status" value="1"/>
</dbReference>
<feature type="transmembrane region" description="Helical" evidence="6">
    <location>
        <begin position="239"/>
        <end position="258"/>
    </location>
</feature>
<feature type="transmembrane region" description="Helical" evidence="6">
    <location>
        <begin position="142"/>
        <end position="164"/>
    </location>
</feature>
<dbReference type="PROSITE" id="PS00198">
    <property type="entry name" value="4FE4S_FER_1"/>
    <property type="match status" value="1"/>
</dbReference>
<dbReference type="SUPFAM" id="SSF103501">
    <property type="entry name" value="Respiratory nitrate reductase 1 gamma chain"/>
    <property type="match status" value="1"/>
</dbReference>
<dbReference type="Gene3D" id="1.10.1060.10">
    <property type="entry name" value="Alpha-helical ferredoxin"/>
    <property type="match status" value="1"/>
</dbReference>